<evidence type="ECO:0000256" key="3">
    <source>
        <dbReference type="ARBA" id="ARBA00022833"/>
    </source>
</evidence>
<dbReference type="GO" id="GO:0008270">
    <property type="term" value="F:zinc ion binding"/>
    <property type="evidence" value="ECO:0007669"/>
    <property type="project" value="UniProtKB-KW"/>
</dbReference>
<dbReference type="GO" id="GO:0006511">
    <property type="term" value="P:ubiquitin-dependent protein catabolic process"/>
    <property type="evidence" value="ECO:0007669"/>
    <property type="project" value="TreeGrafter"/>
</dbReference>
<protein>
    <recommendedName>
        <fullName evidence="5">RING-type domain-containing protein</fullName>
    </recommendedName>
</protein>
<dbReference type="Proteomes" id="UP000663828">
    <property type="component" value="Unassembled WGS sequence"/>
</dbReference>
<dbReference type="CDD" id="cd16454">
    <property type="entry name" value="RING-H2_PA-TM-RING"/>
    <property type="match status" value="1"/>
</dbReference>
<evidence type="ECO:0000256" key="2">
    <source>
        <dbReference type="ARBA" id="ARBA00022771"/>
    </source>
</evidence>
<dbReference type="AlphaFoldDB" id="A0A815MFW2"/>
<dbReference type="PANTHER" id="PTHR45931:SF3">
    <property type="entry name" value="RING ZINC FINGER-CONTAINING PROTEIN"/>
    <property type="match status" value="1"/>
</dbReference>
<dbReference type="InterPro" id="IPR013083">
    <property type="entry name" value="Znf_RING/FYVE/PHD"/>
</dbReference>
<accession>A0A815MFW2</accession>
<sequence length="322" mass="37319">MSNSNEESSAMTYVCQNCSTRNTSRTRCVQCQAEFIEDSETRQENDQQQIPLVNQFQNLFTDDFDPQSFTNTLLPMLIQPSHQQFRSRRKRPSRRIKRIARPFRYLPPLNLPPVQVRHNPTASIPIPRINEFIPGQVLTAQYQSNVPLIQIPLQLFIFDPNMENLGTRIFREDNQLRPLSQENIDQLPFLTMTTSSLTVNPVCSICLENFDLLMQVKQLPICHHIFHRNCLTEWLLQHSTCPMCRVGVLSNRSTSLSVTSNYWMEQFFVDTLEQQPRNTIVPNSPVKTIDLPQISLETVVPNEQTLSNTLQLPRFDSSTNRE</sequence>
<dbReference type="EMBL" id="CAJNOR010003487">
    <property type="protein sequence ID" value="CAF1418883.1"/>
    <property type="molecule type" value="Genomic_DNA"/>
</dbReference>
<evidence type="ECO:0000256" key="4">
    <source>
        <dbReference type="PROSITE-ProRule" id="PRU00175"/>
    </source>
</evidence>
<name>A0A815MFW2_ADIRI</name>
<keyword evidence="1" id="KW-0479">Metal-binding</keyword>
<gene>
    <name evidence="6" type="ORF">XAT740_LOCUS35096</name>
</gene>
<dbReference type="PROSITE" id="PS50089">
    <property type="entry name" value="ZF_RING_2"/>
    <property type="match status" value="1"/>
</dbReference>
<dbReference type="PANTHER" id="PTHR45931">
    <property type="entry name" value="SI:CH211-59O9.10"/>
    <property type="match status" value="1"/>
</dbReference>
<keyword evidence="2 4" id="KW-0863">Zinc-finger</keyword>
<evidence type="ECO:0000313" key="7">
    <source>
        <dbReference type="Proteomes" id="UP000663828"/>
    </source>
</evidence>
<dbReference type="InterPro" id="IPR001841">
    <property type="entry name" value="Znf_RING"/>
</dbReference>
<proteinExistence type="predicted"/>
<evidence type="ECO:0000259" key="5">
    <source>
        <dbReference type="PROSITE" id="PS50089"/>
    </source>
</evidence>
<dbReference type="SMART" id="SM00184">
    <property type="entry name" value="RING"/>
    <property type="match status" value="1"/>
</dbReference>
<comment type="caution">
    <text evidence="6">The sequence shown here is derived from an EMBL/GenBank/DDBJ whole genome shotgun (WGS) entry which is preliminary data.</text>
</comment>
<evidence type="ECO:0000256" key="1">
    <source>
        <dbReference type="ARBA" id="ARBA00022723"/>
    </source>
</evidence>
<dbReference type="GO" id="GO:0061630">
    <property type="term" value="F:ubiquitin protein ligase activity"/>
    <property type="evidence" value="ECO:0007669"/>
    <property type="project" value="TreeGrafter"/>
</dbReference>
<dbReference type="GO" id="GO:0005634">
    <property type="term" value="C:nucleus"/>
    <property type="evidence" value="ECO:0007669"/>
    <property type="project" value="TreeGrafter"/>
</dbReference>
<dbReference type="Gene3D" id="3.30.40.10">
    <property type="entry name" value="Zinc/RING finger domain, C3HC4 (zinc finger)"/>
    <property type="match status" value="1"/>
</dbReference>
<evidence type="ECO:0000313" key="6">
    <source>
        <dbReference type="EMBL" id="CAF1418883.1"/>
    </source>
</evidence>
<feature type="domain" description="RING-type" evidence="5">
    <location>
        <begin position="203"/>
        <end position="245"/>
    </location>
</feature>
<dbReference type="Pfam" id="PF13639">
    <property type="entry name" value="zf-RING_2"/>
    <property type="match status" value="1"/>
</dbReference>
<keyword evidence="7" id="KW-1185">Reference proteome</keyword>
<reference evidence="6" key="1">
    <citation type="submission" date="2021-02" db="EMBL/GenBank/DDBJ databases">
        <authorList>
            <person name="Nowell W R."/>
        </authorList>
    </citation>
    <scope>NUCLEOTIDE SEQUENCE</scope>
</reference>
<dbReference type="InterPro" id="IPR051834">
    <property type="entry name" value="RING_finger_E3_ligase"/>
</dbReference>
<dbReference type="SUPFAM" id="SSF57850">
    <property type="entry name" value="RING/U-box"/>
    <property type="match status" value="1"/>
</dbReference>
<keyword evidence="3" id="KW-0862">Zinc</keyword>
<organism evidence="6 7">
    <name type="scientific">Adineta ricciae</name>
    <name type="common">Rotifer</name>
    <dbReference type="NCBI Taxonomy" id="249248"/>
    <lineage>
        <taxon>Eukaryota</taxon>
        <taxon>Metazoa</taxon>
        <taxon>Spiralia</taxon>
        <taxon>Gnathifera</taxon>
        <taxon>Rotifera</taxon>
        <taxon>Eurotatoria</taxon>
        <taxon>Bdelloidea</taxon>
        <taxon>Adinetida</taxon>
        <taxon>Adinetidae</taxon>
        <taxon>Adineta</taxon>
    </lineage>
</organism>